<dbReference type="SMART" id="SM00382">
    <property type="entry name" value="AAA"/>
    <property type="match status" value="1"/>
</dbReference>
<reference evidence="2" key="1">
    <citation type="submission" date="2022-09" db="EMBL/GenBank/DDBJ databases">
        <title>Genome analysis and characterization of larvicidal activity of Brevibacillus strains.</title>
        <authorList>
            <person name="Patrusheva E.V."/>
            <person name="Izotova A.O."/>
            <person name="Toshchakov S.V."/>
            <person name="Sineoky S.P."/>
        </authorList>
    </citation>
    <scope>NUCLEOTIDE SEQUENCE</scope>
    <source>
        <strain evidence="2">VKPM_B-13244</strain>
    </source>
</reference>
<dbReference type="CDD" id="cd01127">
    <property type="entry name" value="TrwB_TraG_TraD_VirD4"/>
    <property type="match status" value="2"/>
</dbReference>
<dbReference type="GO" id="GO:0005524">
    <property type="term" value="F:ATP binding"/>
    <property type="evidence" value="ECO:0007669"/>
    <property type="project" value="UniProtKB-KW"/>
</dbReference>
<dbReference type="Gene3D" id="1.10.8.730">
    <property type="match status" value="1"/>
</dbReference>
<dbReference type="EMBL" id="JAPTNG010000023">
    <property type="protein sequence ID" value="MCZ0833407.1"/>
    <property type="molecule type" value="Genomic_DNA"/>
</dbReference>
<dbReference type="InterPro" id="IPR051162">
    <property type="entry name" value="T4SS_component"/>
</dbReference>
<dbReference type="PANTHER" id="PTHR30121">
    <property type="entry name" value="UNCHARACTERIZED PROTEIN YJGR-RELATED"/>
    <property type="match status" value="1"/>
</dbReference>
<evidence type="ECO:0000313" key="3">
    <source>
        <dbReference type="Proteomes" id="UP001067708"/>
    </source>
</evidence>
<keyword evidence="2" id="KW-0067">ATP-binding</keyword>
<keyword evidence="2" id="KW-0547">Nucleotide-binding</keyword>
<proteinExistence type="predicted"/>
<keyword evidence="3" id="KW-1185">Reference proteome</keyword>
<dbReference type="PANTHER" id="PTHR30121:SF6">
    <property type="entry name" value="SLR6007 PROTEIN"/>
    <property type="match status" value="1"/>
</dbReference>
<dbReference type="SUPFAM" id="SSF52540">
    <property type="entry name" value="P-loop containing nucleoside triphosphate hydrolases"/>
    <property type="match status" value="1"/>
</dbReference>
<feature type="domain" description="AAA+ ATPase" evidence="1">
    <location>
        <begin position="243"/>
        <end position="609"/>
    </location>
</feature>
<dbReference type="InterPro" id="IPR027417">
    <property type="entry name" value="P-loop_NTPase"/>
</dbReference>
<dbReference type="Proteomes" id="UP001067708">
    <property type="component" value="Unassembled WGS sequence"/>
</dbReference>
<sequence>MALLSKVKKNKKTKETLSNFLDLISPTALEFSSRQIQMGDQLQRILVITDYPSKVKSAWLSKIANMPGVVCSIHATPTSNEDLINNLTRVMGELQGKIELGGSPLAIKRAMTQLKDTELLLEKIDEEQQKIYYMTVILRITAKDQEELDQRVKKVTGIVAGSKMRARVAMFKQEEAFRSNGPWAILEKDIEEMGARNVPSETLAATFPFTFSGLNDGTGILLGTDKDGGIILLDIWKRAGERTNSNVLITGRPGVGKSTLVKLILANQWARGNKIIIVDPEREYKDLCKRVGGTWIDCGGGSKGRINPLQVRDVPLDDDLEPEEKGLYTEVDHAGPLALHFQTLRIFFQSYLREMTRKEQAYLENALEELYKEFNITWNTDPKMIPNDKWPTIPDLYYWLVKRSELEPDKPWGDLAMLLRSAAIGADSALWGGPTTVSADSDFIVLDTNRLIDSDNQIKVSQYFNVLTWAWNEISVNRLEEVLFGADEGYLLADPEAPKVLQYIRNISKRIRKYEGGLLFITHNFEDLLNEKVRIHGIALVDNPTYKFLMGQGDKDLEALTNLMTLSEKEVETLSGGKRGEAILVSGNRRLLVKIDPSEFELELFGKAGGR</sequence>
<evidence type="ECO:0000259" key="1">
    <source>
        <dbReference type="SMART" id="SM00382"/>
    </source>
</evidence>
<dbReference type="InterPro" id="IPR003593">
    <property type="entry name" value="AAA+_ATPase"/>
</dbReference>
<dbReference type="RefSeq" id="WP_258418353.1">
    <property type="nucleotide sequence ID" value="NZ_JAPTNG010000023.1"/>
</dbReference>
<accession>A0ABT4I319</accession>
<evidence type="ECO:0000313" key="2">
    <source>
        <dbReference type="EMBL" id="MCZ0833407.1"/>
    </source>
</evidence>
<dbReference type="Pfam" id="PF19044">
    <property type="entry name" value="P-loop_TraG"/>
    <property type="match status" value="1"/>
</dbReference>
<dbReference type="InterPro" id="IPR043964">
    <property type="entry name" value="P-loop_TraG"/>
</dbReference>
<organism evidence="2 3">
    <name type="scientific">Brevibacillus halotolerans</name>
    <dbReference type="NCBI Taxonomy" id="1507437"/>
    <lineage>
        <taxon>Bacteria</taxon>
        <taxon>Bacillati</taxon>
        <taxon>Bacillota</taxon>
        <taxon>Bacilli</taxon>
        <taxon>Bacillales</taxon>
        <taxon>Paenibacillaceae</taxon>
        <taxon>Brevibacillus</taxon>
    </lineage>
</organism>
<dbReference type="Gene3D" id="3.40.50.300">
    <property type="entry name" value="P-loop containing nucleotide triphosphate hydrolases"/>
    <property type="match status" value="1"/>
</dbReference>
<gene>
    <name evidence="2" type="ORF">O0535_22120</name>
</gene>
<protein>
    <submittedName>
        <fullName evidence="2">ATP-binding protein</fullName>
    </submittedName>
</protein>
<name>A0ABT4I319_9BACL</name>
<comment type="caution">
    <text evidence="2">The sequence shown here is derived from an EMBL/GenBank/DDBJ whole genome shotgun (WGS) entry which is preliminary data.</text>
</comment>